<dbReference type="EMBL" id="ML975231">
    <property type="protein sequence ID" value="KAF1807808.1"/>
    <property type="molecule type" value="Genomic_DNA"/>
</dbReference>
<feature type="region of interest" description="Disordered" evidence="1">
    <location>
        <begin position="1"/>
        <end position="22"/>
    </location>
</feature>
<protein>
    <submittedName>
        <fullName evidence="2">Uncharacterized protein</fullName>
    </submittedName>
</protein>
<evidence type="ECO:0000313" key="2">
    <source>
        <dbReference type="EMBL" id="KAF1807808.1"/>
    </source>
</evidence>
<reference evidence="2" key="1">
    <citation type="submission" date="2020-01" db="EMBL/GenBank/DDBJ databases">
        <authorList>
            <consortium name="DOE Joint Genome Institute"/>
            <person name="Haridas S."/>
            <person name="Albert R."/>
            <person name="Binder M."/>
            <person name="Bloem J."/>
            <person name="Labutti K."/>
            <person name="Salamov A."/>
            <person name="Andreopoulos B."/>
            <person name="Baker S.E."/>
            <person name="Barry K."/>
            <person name="Bills G."/>
            <person name="Bluhm B.H."/>
            <person name="Cannon C."/>
            <person name="Castanera R."/>
            <person name="Culley D.E."/>
            <person name="Daum C."/>
            <person name="Ezra D."/>
            <person name="Gonzalez J.B."/>
            <person name="Henrissat B."/>
            <person name="Kuo A."/>
            <person name="Liang C."/>
            <person name="Lipzen A."/>
            <person name="Lutzoni F."/>
            <person name="Magnuson J."/>
            <person name="Mondo S."/>
            <person name="Nolan M."/>
            <person name="Ohm R."/>
            <person name="Pangilinan J."/>
            <person name="Park H.-J."/>
            <person name="Ramirez L."/>
            <person name="Alfaro M."/>
            <person name="Sun H."/>
            <person name="Tritt A."/>
            <person name="Yoshinaga Y."/>
            <person name="Zwiers L.-H."/>
            <person name="Turgeon B.G."/>
            <person name="Goodwin S.B."/>
            <person name="Spatafora J.W."/>
            <person name="Crous P.W."/>
            <person name="Grigoriev I.V."/>
        </authorList>
    </citation>
    <scope>NUCLEOTIDE SEQUENCE</scope>
    <source>
        <strain evidence="2">CBS 781.70</strain>
    </source>
</reference>
<accession>A0A6G1FQ05</accession>
<evidence type="ECO:0000256" key="1">
    <source>
        <dbReference type="SAM" id="MobiDB-lite"/>
    </source>
</evidence>
<name>A0A6G1FQ05_9PEZI</name>
<sequence length="117" mass="12443">MWALRGNANDRGDVGGSPGKSSLFFLTAHHPGIGLSGDRVPWPEEPRASAGSGALPTTLENPREGIAFTPGRTHNRSRSPSLRAGAFQHPRADALGRLRPSGARLTTNLELVRTRGI</sequence>
<gene>
    <name evidence="2" type="ORF">P152DRAFT_469300</name>
</gene>
<feature type="region of interest" description="Disordered" evidence="1">
    <location>
        <begin position="36"/>
        <end position="89"/>
    </location>
</feature>
<organism evidence="2">
    <name type="scientific">Eremomyces bilateralis CBS 781.70</name>
    <dbReference type="NCBI Taxonomy" id="1392243"/>
    <lineage>
        <taxon>Eukaryota</taxon>
        <taxon>Fungi</taxon>
        <taxon>Dikarya</taxon>
        <taxon>Ascomycota</taxon>
        <taxon>Pezizomycotina</taxon>
        <taxon>Dothideomycetes</taxon>
        <taxon>Dothideomycetes incertae sedis</taxon>
        <taxon>Eremomycetales</taxon>
        <taxon>Eremomycetaceae</taxon>
        <taxon>Eremomyces</taxon>
    </lineage>
</organism>
<proteinExistence type="predicted"/>
<dbReference type="AlphaFoldDB" id="A0A6G1FQ05"/>